<evidence type="ECO:0000313" key="2">
    <source>
        <dbReference type="Proteomes" id="UP000282322"/>
    </source>
</evidence>
<accession>A0A3P3RAU1</accession>
<reference evidence="1 2" key="1">
    <citation type="submission" date="2018-11" db="EMBL/GenBank/DDBJ databases">
        <title>Taxonoimc description of Halomarina strain SPP-AMP-1.</title>
        <authorList>
            <person name="Pal Y."/>
            <person name="Srinivasana K."/>
            <person name="Verma A."/>
            <person name="Kumar P."/>
        </authorList>
    </citation>
    <scope>NUCLEOTIDE SEQUENCE [LARGE SCALE GENOMIC DNA]</scope>
    <source>
        <strain evidence="1 2">SPP-AMP-1</strain>
    </source>
</reference>
<evidence type="ECO:0008006" key="3">
    <source>
        <dbReference type="Google" id="ProtNLM"/>
    </source>
</evidence>
<protein>
    <recommendedName>
        <fullName evidence="3">Hsp20/alpha crystallin family protein</fullName>
    </recommendedName>
</protein>
<proteinExistence type="predicted"/>
<name>A0A3P3RAU1_9EURY</name>
<gene>
    <name evidence="1" type="ORF">EIK79_12975</name>
</gene>
<dbReference type="EMBL" id="RRCH01000028">
    <property type="protein sequence ID" value="RRJ29543.1"/>
    <property type="molecule type" value="Genomic_DNA"/>
</dbReference>
<organism evidence="1 2">
    <name type="scientific">Halocatena pleomorpha</name>
    <dbReference type="NCBI Taxonomy" id="1785090"/>
    <lineage>
        <taxon>Archaea</taxon>
        <taxon>Methanobacteriati</taxon>
        <taxon>Methanobacteriota</taxon>
        <taxon>Stenosarchaea group</taxon>
        <taxon>Halobacteria</taxon>
        <taxon>Halobacteriales</taxon>
        <taxon>Natronomonadaceae</taxon>
        <taxon>Halocatena</taxon>
    </lineage>
</organism>
<dbReference type="RefSeq" id="WP_124955532.1">
    <property type="nucleotide sequence ID" value="NZ_RRCH01000028.1"/>
</dbReference>
<dbReference type="OrthoDB" id="198277at2157"/>
<sequence length="156" mass="16940">MTNDDNQSDHGIGSLFNGLLGVLTETDGRYQGVNSGDTDIGRTCVGHEFSIGIGTLADSEIERRSISVPTQSNPTTVRYDDIGAVVVVDLCDENITPEELAGGITDMHGEPIFVVATGRELIARVPLRHGDFEVVDARFNNGVLEIRLQRRNDTNK</sequence>
<dbReference type="Proteomes" id="UP000282322">
    <property type="component" value="Unassembled WGS sequence"/>
</dbReference>
<dbReference type="AlphaFoldDB" id="A0A3P3RAU1"/>
<keyword evidence="2" id="KW-1185">Reference proteome</keyword>
<comment type="caution">
    <text evidence="1">The sequence shown here is derived from an EMBL/GenBank/DDBJ whole genome shotgun (WGS) entry which is preliminary data.</text>
</comment>
<evidence type="ECO:0000313" key="1">
    <source>
        <dbReference type="EMBL" id="RRJ29543.1"/>
    </source>
</evidence>